<evidence type="ECO:0000313" key="8">
    <source>
        <dbReference type="EMBL" id="KGE70915.1"/>
    </source>
</evidence>
<dbReference type="InterPro" id="IPR021796">
    <property type="entry name" value="Tll0287-like_dom"/>
</dbReference>
<dbReference type="SMART" id="SM00304">
    <property type="entry name" value="HAMP"/>
    <property type="match status" value="1"/>
</dbReference>
<dbReference type="SMART" id="SM00283">
    <property type="entry name" value="MA"/>
    <property type="match status" value="1"/>
</dbReference>
<accession>A0A098QST6</accession>
<dbReference type="Proteomes" id="UP000029692">
    <property type="component" value="Unassembled WGS sequence"/>
</dbReference>
<reference evidence="8 9" key="1">
    <citation type="submission" date="2014-05" db="EMBL/GenBank/DDBJ databases">
        <title>De novo Genome Sequence of Spirocheata sp.</title>
        <authorList>
            <person name="Shivani Y."/>
            <person name="Subhash Y."/>
            <person name="Tushar L."/>
            <person name="Sasikala C."/>
            <person name="Ramana C.V."/>
        </authorList>
    </citation>
    <scope>NUCLEOTIDE SEQUENCE [LARGE SCALE GENOMIC DNA]</scope>
    <source>
        <strain evidence="8 9">JC230</strain>
    </source>
</reference>
<evidence type="ECO:0000259" key="7">
    <source>
        <dbReference type="PROSITE" id="PS50885"/>
    </source>
</evidence>
<keyword evidence="9" id="KW-1185">Reference proteome</keyword>
<sequence>MTIGAKILLVAAAGFIIMGTVISVFYVVDIRNEAEKALLEKSRALVLNAEAVREYMAARIADGTIQPLEQLAEEMGYDQAVAAVPIIAAIRVAEEYAEEGNYEFRVPKFQPRNPRNEPTPLEAEVLQELQASGRDEQVIFERNQIRYFKAITLTEDCLLCHGGPAGTLDPLGLPKEGWQVGYKPGAFEIISSLDNAQLAQQRAGIWVSTITLGLFLAIGSVLWWMVKVITKPLQDYAGNFETAAGGDLRVRSRANTRDEIGTLSGHFNRFLENLGGLVSQVRHTAYTADSTGQELASMSEESSANLTEIKTTIESMEEKSRRLDNEASQSTQAARELRELLEQLGGIMADQASAIDESSASIEQISSSIQNIARSAEQKLSIVTTVETMAEKGERDMEDTVKVIAQVELAAGGISETIAAITEIASQTNMLAMNAAIEAAHAGDAGRGFAVVAEEIRRLAEMSNQRVKVISDSLTEIATSVSQSAASAEESGRSFHEIVAGVRDIAGGMQEMSNATAELSGGSNQIVEALTLLINLTSDVKLAYQRMEEKAEAIRASMDTLGMVSVENKQGMAEVTQGVRELNEAVLMMSELSTKNADMVVELNRMLGAFKL</sequence>
<dbReference type="CDD" id="cd06225">
    <property type="entry name" value="HAMP"/>
    <property type="match status" value="1"/>
</dbReference>
<dbReference type="PANTHER" id="PTHR43531:SF11">
    <property type="entry name" value="METHYL-ACCEPTING CHEMOTAXIS PROTEIN 3"/>
    <property type="match status" value="1"/>
</dbReference>
<name>A0A098QST6_9SPIO</name>
<proteinExistence type="inferred from homology"/>
<comment type="similarity">
    <text evidence="2">Belongs to the methyl-accepting chemotaxis (MCP) protein family.</text>
</comment>
<organism evidence="8 9">
    <name type="scientific">Spirochaeta lutea</name>
    <dbReference type="NCBI Taxonomy" id="1480694"/>
    <lineage>
        <taxon>Bacteria</taxon>
        <taxon>Pseudomonadati</taxon>
        <taxon>Spirochaetota</taxon>
        <taxon>Spirochaetia</taxon>
        <taxon>Spirochaetales</taxon>
        <taxon>Spirochaetaceae</taxon>
        <taxon>Spirochaeta</taxon>
    </lineage>
</organism>
<dbReference type="Gene3D" id="6.10.340.10">
    <property type="match status" value="1"/>
</dbReference>
<evidence type="ECO:0000256" key="4">
    <source>
        <dbReference type="SAM" id="Coils"/>
    </source>
</evidence>
<dbReference type="Pfam" id="PF00672">
    <property type="entry name" value="HAMP"/>
    <property type="match status" value="1"/>
</dbReference>
<keyword evidence="4" id="KW-0175">Coiled coil</keyword>
<evidence type="ECO:0000313" key="9">
    <source>
        <dbReference type="Proteomes" id="UP000029692"/>
    </source>
</evidence>
<dbReference type="EMBL" id="JNUP01000071">
    <property type="protein sequence ID" value="KGE70915.1"/>
    <property type="molecule type" value="Genomic_DNA"/>
</dbReference>
<dbReference type="eggNOG" id="COG0840">
    <property type="taxonomic scope" value="Bacteria"/>
</dbReference>
<dbReference type="Pfam" id="PF00015">
    <property type="entry name" value="MCPsignal"/>
    <property type="match status" value="1"/>
</dbReference>
<dbReference type="Pfam" id="PF11845">
    <property type="entry name" value="Tll0287-like"/>
    <property type="match status" value="1"/>
</dbReference>
<keyword evidence="1" id="KW-0145">Chemotaxis</keyword>
<dbReference type="InterPro" id="IPR004089">
    <property type="entry name" value="MCPsignal_dom"/>
</dbReference>
<feature type="transmembrane region" description="Helical" evidence="5">
    <location>
        <begin position="6"/>
        <end position="28"/>
    </location>
</feature>
<feature type="domain" description="Methyl-accepting transducer" evidence="6">
    <location>
        <begin position="326"/>
        <end position="562"/>
    </location>
</feature>
<keyword evidence="5" id="KW-0812">Transmembrane</keyword>
<dbReference type="Gene3D" id="1.10.287.950">
    <property type="entry name" value="Methyl-accepting chemotaxis protein"/>
    <property type="match status" value="1"/>
</dbReference>
<feature type="coiled-coil region" evidence="4">
    <location>
        <begin position="299"/>
        <end position="343"/>
    </location>
</feature>
<dbReference type="InterPro" id="IPR003660">
    <property type="entry name" value="HAMP_dom"/>
</dbReference>
<evidence type="ECO:0000259" key="6">
    <source>
        <dbReference type="PROSITE" id="PS50111"/>
    </source>
</evidence>
<evidence type="ECO:0000256" key="2">
    <source>
        <dbReference type="ARBA" id="ARBA00029447"/>
    </source>
</evidence>
<dbReference type="AlphaFoldDB" id="A0A098QST6"/>
<comment type="caution">
    <text evidence="8">The sequence shown here is derived from an EMBL/GenBank/DDBJ whole genome shotgun (WGS) entry which is preliminary data.</text>
</comment>
<keyword evidence="5" id="KW-1133">Transmembrane helix</keyword>
<feature type="transmembrane region" description="Helical" evidence="5">
    <location>
        <begin position="203"/>
        <end position="226"/>
    </location>
</feature>
<feature type="domain" description="HAMP" evidence="7">
    <location>
        <begin position="227"/>
        <end position="279"/>
    </location>
</feature>
<evidence type="ECO:0000256" key="1">
    <source>
        <dbReference type="ARBA" id="ARBA00022500"/>
    </source>
</evidence>
<dbReference type="SUPFAM" id="SSF58104">
    <property type="entry name" value="Methyl-accepting chemotaxis protein (MCP) signaling domain"/>
    <property type="match status" value="2"/>
</dbReference>
<evidence type="ECO:0008006" key="10">
    <source>
        <dbReference type="Google" id="ProtNLM"/>
    </source>
</evidence>
<dbReference type="PROSITE" id="PS50885">
    <property type="entry name" value="HAMP"/>
    <property type="match status" value="1"/>
</dbReference>
<dbReference type="PROSITE" id="PS50111">
    <property type="entry name" value="CHEMOTAXIS_TRANSDUC_2"/>
    <property type="match status" value="1"/>
</dbReference>
<dbReference type="STRING" id="1480694.DC28_13285"/>
<dbReference type="GO" id="GO:0004888">
    <property type="term" value="F:transmembrane signaling receptor activity"/>
    <property type="evidence" value="ECO:0007669"/>
    <property type="project" value="TreeGrafter"/>
</dbReference>
<dbReference type="GO" id="GO:0005886">
    <property type="term" value="C:plasma membrane"/>
    <property type="evidence" value="ECO:0007669"/>
    <property type="project" value="TreeGrafter"/>
</dbReference>
<evidence type="ECO:0000256" key="5">
    <source>
        <dbReference type="SAM" id="Phobius"/>
    </source>
</evidence>
<keyword evidence="5" id="KW-0472">Membrane</keyword>
<dbReference type="GO" id="GO:0007165">
    <property type="term" value="P:signal transduction"/>
    <property type="evidence" value="ECO:0007669"/>
    <property type="project" value="UniProtKB-KW"/>
</dbReference>
<evidence type="ECO:0000256" key="3">
    <source>
        <dbReference type="PROSITE-ProRule" id="PRU00284"/>
    </source>
</evidence>
<keyword evidence="3" id="KW-0807">Transducer</keyword>
<dbReference type="GO" id="GO:0006935">
    <property type="term" value="P:chemotaxis"/>
    <property type="evidence" value="ECO:0007669"/>
    <property type="project" value="UniProtKB-KW"/>
</dbReference>
<dbReference type="InterPro" id="IPR051310">
    <property type="entry name" value="MCP_chemotaxis"/>
</dbReference>
<dbReference type="PANTHER" id="PTHR43531">
    <property type="entry name" value="PROTEIN ICFG"/>
    <property type="match status" value="1"/>
</dbReference>
<gene>
    <name evidence="8" type="ORF">DC28_13285</name>
</gene>
<protein>
    <recommendedName>
        <fullName evidence="10">Chemotaxis protein</fullName>
    </recommendedName>
</protein>